<dbReference type="InterPro" id="IPR039554">
    <property type="entry name" value="HigA2-like_HTH"/>
</dbReference>
<reference evidence="2 3" key="1">
    <citation type="submission" date="2019-01" db="EMBL/GenBank/DDBJ databases">
        <authorList>
            <person name="Brito A."/>
        </authorList>
    </citation>
    <scope>NUCLEOTIDE SEQUENCE [LARGE SCALE GENOMIC DNA]</scope>
    <source>
        <strain evidence="2">1</strain>
    </source>
</reference>
<evidence type="ECO:0000313" key="2">
    <source>
        <dbReference type="EMBL" id="VEP15424.1"/>
    </source>
</evidence>
<dbReference type="AlphaFoldDB" id="A0A563VVC3"/>
<dbReference type="Pfam" id="PF13744">
    <property type="entry name" value="HTH_37"/>
    <property type="match status" value="1"/>
</dbReference>
<evidence type="ECO:0000313" key="3">
    <source>
        <dbReference type="Proteomes" id="UP000320055"/>
    </source>
</evidence>
<protein>
    <submittedName>
        <fullName evidence="2">Helix-turn-helix domain protein</fullName>
    </submittedName>
</protein>
<feature type="domain" description="HTH cro/C1-type" evidence="1">
    <location>
        <begin position="35"/>
        <end position="65"/>
    </location>
</feature>
<evidence type="ECO:0000259" key="1">
    <source>
        <dbReference type="PROSITE" id="PS50943"/>
    </source>
</evidence>
<dbReference type="Gene3D" id="1.10.260.40">
    <property type="entry name" value="lambda repressor-like DNA-binding domains"/>
    <property type="match status" value="1"/>
</dbReference>
<dbReference type="RefSeq" id="WP_144874188.1">
    <property type="nucleotide sequence ID" value="NZ_LR214070.1"/>
</dbReference>
<dbReference type="InterPro" id="IPR001387">
    <property type="entry name" value="Cro/C1-type_HTH"/>
</dbReference>
<dbReference type="GO" id="GO:0003677">
    <property type="term" value="F:DNA binding"/>
    <property type="evidence" value="ECO:0007669"/>
    <property type="project" value="InterPro"/>
</dbReference>
<dbReference type="CDD" id="cd00093">
    <property type="entry name" value="HTH_XRE"/>
    <property type="match status" value="1"/>
</dbReference>
<dbReference type="PROSITE" id="PS50943">
    <property type="entry name" value="HTH_CROC1"/>
    <property type="match status" value="1"/>
</dbReference>
<name>A0A563VVC3_9CYAN</name>
<organism evidence="2 3">
    <name type="scientific">Hyella patelloides LEGE 07179</name>
    <dbReference type="NCBI Taxonomy" id="945734"/>
    <lineage>
        <taxon>Bacteria</taxon>
        <taxon>Bacillati</taxon>
        <taxon>Cyanobacteriota</taxon>
        <taxon>Cyanophyceae</taxon>
        <taxon>Pleurocapsales</taxon>
        <taxon>Hyellaceae</taxon>
        <taxon>Hyella</taxon>
    </lineage>
</organism>
<dbReference type="Proteomes" id="UP000320055">
    <property type="component" value="Unassembled WGS sequence"/>
</dbReference>
<sequence>MSGHQPFSQLTAGFSPSRKAKIAAHTEQLKSQMALDEIRHAVSLTQDELASKLNVKQPAISRLEKRSDMYISHLREVIEAMGGKLEITANFGDRKVKITNFDFIQK</sequence>
<proteinExistence type="predicted"/>
<dbReference type="EMBL" id="CAACVJ010000261">
    <property type="protein sequence ID" value="VEP15424.1"/>
    <property type="molecule type" value="Genomic_DNA"/>
</dbReference>
<gene>
    <name evidence="2" type="ORF">H1P_3330009</name>
</gene>
<keyword evidence="3" id="KW-1185">Reference proteome</keyword>
<dbReference type="InterPro" id="IPR010982">
    <property type="entry name" value="Lambda_DNA-bd_dom_sf"/>
</dbReference>
<dbReference type="SUPFAM" id="SSF47413">
    <property type="entry name" value="lambda repressor-like DNA-binding domains"/>
    <property type="match status" value="1"/>
</dbReference>
<dbReference type="OrthoDB" id="129597at2"/>
<accession>A0A563VVC3</accession>